<reference evidence="1 2" key="1">
    <citation type="submission" date="2021-03" db="EMBL/GenBank/DDBJ databases">
        <title>Thermosipho ferrireducens sp.nov., an anaerobic thermophilic iron-reducing bacterium isolated from a deep-sea hydrothermal sulfide deposits.</title>
        <authorList>
            <person name="Zeng X."/>
            <person name="Chen Y."/>
            <person name="Shao Z."/>
        </authorList>
    </citation>
    <scope>NUCLEOTIDE SEQUENCE [LARGE SCALE GENOMIC DNA]</scope>
    <source>
        <strain evidence="1 2">JL129W03</strain>
    </source>
</reference>
<protein>
    <recommendedName>
        <fullName evidence="3">DUF1858 domain-containing protein</fullName>
    </recommendedName>
</protein>
<organism evidence="1 2">
    <name type="scientific">Thermosipho ferrireducens</name>
    <dbReference type="NCBI Taxonomy" id="2571116"/>
    <lineage>
        <taxon>Bacteria</taxon>
        <taxon>Thermotogati</taxon>
        <taxon>Thermotogota</taxon>
        <taxon>Thermotogae</taxon>
        <taxon>Thermotogales</taxon>
        <taxon>Fervidobacteriaceae</taxon>
        <taxon>Thermosipho</taxon>
    </lineage>
</organism>
<evidence type="ECO:0008006" key="3">
    <source>
        <dbReference type="Google" id="ProtNLM"/>
    </source>
</evidence>
<dbReference type="SUPFAM" id="SSF140683">
    <property type="entry name" value="SP0561-like"/>
    <property type="match status" value="1"/>
</dbReference>
<name>A0ABX7S548_9BACT</name>
<sequence length="78" mass="9099">MLPKITENMTLKEIMEMDDKLYQAIQKYGFDTCCTKMSTLKDSCENKGLDLNKVLEELNEVVEEINYIEQLINESEES</sequence>
<evidence type="ECO:0000313" key="1">
    <source>
        <dbReference type="EMBL" id="QTA37624.1"/>
    </source>
</evidence>
<dbReference type="InterPro" id="IPR038062">
    <property type="entry name" value="ScdA-like_N_sf"/>
</dbReference>
<dbReference type="Gene3D" id="1.10.3910.10">
    <property type="entry name" value="SP0561-like"/>
    <property type="match status" value="1"/>
</dbReference>
<keyword evidence="2" id="KW-1185">Reference proteome</keyword>
<proteinExistence type="predicted"/>
<gene>
    <name evidence="1" type="ORF">JYK00_07790</name>
</gene>
<accession>A0ABX7S548</accession>
<dbReference type="EMBL" id="CP071446">
    <property type="protein sequence ID" value="QTA37624.1"/>
    <property type="molecule type" value="Genomic_DNA"/>
</dbReference>
<dbReference type="Proteomes" id="UP000671862">
    <property type="component" value="Chromosome"/>
</dbReference>
<dbReference type="RefSeq" id="WP_207566348.1">
    <property type="nucleotide sequence ID" value="NZ_CP071446.1"/>
</dbReference>
<evidence type="ECO:0000313" key="2">
    <source>
        <dbReference type="Proteomes" id="UP000671862"/>
    </source>
</evidence>